<dbReference type="EMBL" id="LR796844">
    <property type="protein sequence ID" value="CAB4169719.1"/>
    <property type="molecule type" value="Genomic_DNA"/>
</dbReference>
<sequence>MTTYVIGEDLLKATLARAPQRAMSALSKALYAEGHKVMGLSKKQYVPVDKGVLRASGTVKKPVISTTKVLVTLGYGGAAKAYAVVQHENLGLHHPPKNARKRYTKKGNVKRAGRAGTAKYLSIPMMEMSAEMPFRLALACDRMFKSQGL</sequence>
<name>A0A6J5PCW4_9CAUD</name>
<protein>
    <submittedName>
        <fullName evidence="1">Uncharacterized protein</fullName>
    </submittedName>
</protein>
<reference evidence="1" key="1">
    <citation type="submission" date="2020-05" db="EMBL/GenBank/DDBJ databases">
        <authorList>
            <person name="Chiriac C."/>
            <person name="Salcher M."/>
            <person name="Ghai R."/>
            <person name="Kavagutti S V."/>
        </authorList>
    </citation>
    <scope>NUCLEOTIDE SEQUENCE</scope>
</reference>
<proteinExistence type="predicted"/>
<evidence type="ECO:0000313" key="2">
    <source>
        <dbReference type="EMBL" id="CAB4198018.1"/>
    </source>
</evidence>
<organism evidence="1">
    <name type="scientific">uncultured Caudovirales phage</name>
    <dbReference type="NCBI Taxonomy" id="2100421"/>
    <lineage>
        <taxon>Viruses</taxon>
        <taxon>Duplodnaviria</taxon>
        <taxon>Heunggongvirae</taxon>
        <taxon>Uroviricota</taxon>
        <taxon>Caudoviricetes</taxon>
        <taxon>Peduoviridae</taxon>
        <taxon>Maltschvirus</taxon>
        <taxon>Maltschvirus maltsch</taxon>
    </lineage>
</organism>
<dbReference type="EMBL" id="LR797254">
    <property type="protein sequence ID" value="CAB4198018.1"/>
    <property type="molecule type" value="Genomic_DNA"/>
</dbReference>
<gene>
    <name evidence="2" type="ORF">UFOVP1305_46</name>
    <name evidence="1" type="ORF">UFOVP896_84</name>
</gene>
<accession>A0A6J5PCW4</accession>
<evidence type="ECO:0000313" key="1">
    <source>
        <dbReference type="EMBL" id="CAB4169719.1"/>
    </source>
</evidence>